<evidence type="ECO:0000313" key="1">
    <source>
        <dbReference type="EMBL" id="KAJ8413557.1"/>
    </source>
</evidence>
<reference evidence="1" key="1">
    <citation type="journal article" date="2023" name="Science">
        <title>Genome structures resolve the early diversification of teleost fishes.</title>
        <authorList>
            <person name="Parey E."/>
            <person name="Louis A."/>
            <person name="Montfort J."/>
            <person name="Bouchez O."/>
            <person name="Roques C."/>
            <person name="Iampietro C."/>
            <person name="Lluch J."/>
            <person name="Castinel A."/>
            <person name="Donnadieu C."/>
            <person name="Desvignes T."/>
            <person name="Floi Bucao C."/>
            <person name="Jouanno E."/>
            <person name="Wen M."/>
            <person name="Mejri S."/>
            <person name="Dirks R."/>
            <person name="Jansen H."/>
            <person name="Henkel C."/>
            <person name="Chen W.J."/>
            <person name="Zahm M."/>
            <person name="Cabau C."/>
            <person name="Klopp C."/>
            <person name="Thompson A.W."/>
            <person name="Robinson-Rechavi M."/>
            <person name="Braasch I."/>
            <person name="Lecointre G."/>
            <person name="Bobe J."/>
            <person name="Postlethwait J.H."/>
            <person name="Berthelot C."/>
            <person name="Roest Crollius H."/>
            <person name="Guiguen Y."/>
        </authorList>
    </citation>
    <scope>NUCLEOTIDE SEQUENCE</scope>
    <source>
        <strain evidence="1">NC1722</strain>
    </source>
</reference>
<accession>A0AAD7T4G3</accession>
<protein>
    <submittedName>
        <fullName evidence="1">Uncharacterized protein</fullName>
    </submittedName>
</protein>
<evidence type="ECO:0000313" key="2">
    <source>
        <dbReference type="Proteomes" id="UP001221898"/>
    </source>
</evidence>
<comment type="caution">
    <text evidence="1">The sequence shown here is derived from an EMBL/GenBank/DDBJ whole genome shotgun (WGS) entry which is preliminary data.</text>
</comment>
<keyword evidence="2" id="KW-1185">Reference proteome</keyword>
<dbReference type="AlphaFoldDB" id="A0AAD7T4G3"/>
<gene>
    <name evidence="1" type="ORF">AAFF_G00080640</name>
</gene>
<proteinExistence type="predicted"/>
<dbReference type="EMBL" id="JAINUG010000015">
    <property type="protein sequence ID" value="KAJ8413557.1"/>
    <property type="molecule type" value="Genomic_DNA"/>
</dbReference>
<name>A0AAD7T4G3_9TELE</name>
<sequence length="75" mass="8380">MCTPVLDQSTIPTMKSSSATILSLRMVGRTRVTGWDPLLPGNGDIGRGELLHWAREASVAKTGHRWTRRPPRELR</sequence>
<organism evidence="1 2">
    <name type="scientific">Aldrovandia affinis</name>
    <dbReference type="NCBI Taxonomy" id="143900"/>
    <lineage>
        <taxon>Eukaryota</taxon>
        <taxon>Metazoa</taxon>
        <taxon>Chordata</taxon>
        <taxon>Craniata</taxon>
        <taxon>Vertebrata</taxon>
        <taxon>Euteleostomi</taxon>
        <taxon>Actinopterygii</taxon>
        <taxon>Neopterygii</taxon>
        <taxon>Teleostei</taxon>
        <taxon>Notacanthiformes</taxon>
        <taxon>Halosauridae</taxon>
        <taxon>Aldrovandia</taxon>
    </lineage>
</organism>
<dbReference type="Proteomes" id="UP001221898">
    <property type="component" value="Unassembled WGS sequence"/>
</dbReference>